<accession>A0ABS5SC01</accession>
<keyword evidence="1" id="KW-0812">Transmembrane</keyword>
<feature type="transmembrane region" description="Helical" evidence="1">
    <location>
        <begin position="28"/>
        <end position="49"/>
    </location>
</feature>
<dbReference type="PANTHER" id="PTHR34351">
    <property type="entry name" value="SLR1927 PROTEIN-RELATED"/>
    <property type="match status" value="1"/>
</dbReference>
<keyword evidence="3" id="KW-1185">Reference proteome</keyword>
<evidence type="ECO:0000256" key="1">
    <source>
        <dbReference type="SAM" id="Phobius"/>
    </source>
</evidence>
<sequence length="288" mass="31591">MTLTRSGAFYVVITLLIGFAAVNTGNNLLFFIVSALLGFMAVSGVLGWLNIHGLDAVVTPPDEVYSGVSTLFTLCLINRKRLLPSFLLQIHCNGATAEFKLVDRRGTTTSSLMMAFTGRGPHALEKVTVCSPFPINFFVRCRTLSLDLRTVVFPAPLGCPGAADSRSHGRNGSLTARGKGYEGDIDRIVAYSGGDPLKMIHWRLSARHDELKVKELSATAREPLVIDIDRLPAGNLEEKLSCATYLVNRLMREGRPVGLKLRKRLLKPADSRGHRLRLLTELALYGKD</sequence>
<feature type="transmembrane region" description="Helical" evidence="1">
    <location>
        <begin position="7"/>
        <end position="22"/>
    </location>
</feature>
<name>A0ABS5SC01_9BACT</name>
<comment type="caution">
    <text evidence="2">The sequence shown here is derived from an EMBL/GenBank/DDBJ whole genome shotgun (WGS) entry which is preliminary data.</text>
</comment>
<evidence type="ECO:0000313" key="3">
    <source>
        <dbReference type="Proteomes" id="UP000756860"/>
    </source>
</evidence>
<protein>
    <submittedName>
        <fullName evidence="2">DUF58 domain-containing protein</fullName>
    </submittedName>
</protein>
<dbReference type="EMBL" id="JAHCVK010000002">
    <property type="protein sequence ID" value="MBT0652893.1"/>
    <property type="molecule type" value="Genomic_DNA"/>
</dbReference>
<dbReference type="PANTHER" id="PTHR34351:SF1">
    <property type="entry name" value="SLR1927 PROTEIN"/>
    <property type="match status" value="1"/>
</dbReference>
<keyword evidence="1" id="KW-0472">Membrane</keyword>
<evidence type="ECO:0000313" key="2">
    <source>
        <dbReference type="EMBL" id="MBT0652893.1"/>
    </source>
</evidence>
<organism evidence="2 3">
    <name type="scientific">Geomobilimonas luticola</name>
    <dbReference type="NCBI Taxonomy" id="1114878"/>
    <lineage>
        <taxon>Bacteria</taxon>
        <taxon>Pseudomonadati</taxon>
        <taxon>Thermodesulfobacteriota</taxon>
        <taxon>Desulfuromonadia</taxon>
        <taxon>Geobacterales</taxon>
        <taxon>Geobacteraceae</taxon>
        <taxon>Geomobilimonas</taxon>
    </lineage>
</organism>
<keyword evidence="1" id="KW-1133">Transmembrane helix</keyword>
<gene>
    <name evidence="2" type="ORF">KI810_07480</name>
</gene>
<proteinExistence type="predicted"/>
<reference evidence="2 3" key="1">
    <citation type="submission" date="2021-05" db="EMBL/GenBank/DDBJ databases">
        <title>The draft genome of Geobacter luticola JCM 17780.</title>
        <authorList>
            <person name="Xu Z."/>
            <person name="Masuda Y."/>
            <person name="Itoh H."/>
            <person name="Senoo K."/>
        </authorList>
    </citation>
    <scope>NUCLEOTIDE SEQUENCE [LARGE SCALE GENOMIC DNA]</scope>
    <source>
        <strain evidence="2 3">JCM 17780</strain>
    </source>
</reference>
<dbReference type="Proteomes" id="UP000756860">
    <property type="component" value="Unassembled WGS sequence"/>
</dbReference>